<keyword evidence="3" id="KW-1185">Reference proteome</keyword>
<dbReference type="EMBL" id="CAJVPY010073317">
    <property type="protein sequence ID" value="CAG8829492.1"/>
    <property type="molecule type" value="Genomic_DNA"/>
</dbReference>
<dbReference type="Proteomes" id="UP000789405">
    <property type="component" value="Unassembled WGS sequence"/>
</dbReference>
<keyword evidence="1" id="KW-1133">Transmembrane helix</keyword>
<sequence>LISKPLMIMVIQYLIEIKIWIAFCYAKGIHRRCYKKYQIDDINAADTNGKTALH</sequence>
<protein>
    <submittedName>
        <fullName evidence="2">9611_t:CDS:1</fullName>
    </submittedName>
</protein>
<feature type="non-terminal residue" evidence="2">
    <location>
        <position position="1"/>
    </location>
</feature>
<feature type="transmembrane region" description="Helical" evidence="1">
    <location>
        <begin position="6"/>
        <end position="26"/>
    </location>
</feature>
<name>A0A9N9KHL9_9GLOM</name>
<accession>A0A9N9KHL9</accession>
<evidence type="ECO:0000256" key="1">
    <source>
        <dbReference type="SAM" id="Phobius"/>
    </source>
</evidence>
<proteinExistence type="predicted"/>
<evidence type="ECO:0000313" key="3">
    <source>
        <dbReference type="Proteomes" id="UP000789405"/>
    </source>
</evidence>
<keyword evidence="1" id="KW-0472">Membrane</keyword>
<dbReference type="AlphaFoldDB" id="A0A9N9KHL9"/>
<feature type="non-terminal residue" evidence="2">
    <location>
        <position position="54"/>
    </location>
</feature>
<evidence type="ECO:0000313" key="2">
    <source>
        <dbReference type="EMBL" id="CAG8829492.1"/>
    </source>
</evidence>
<comment type="caution">
    <text evidence="2">The sequence shown here is derived from an EMBL/GenBank/DDBJ whole genome shotgun (WGS) entry which is preliminary data.</text>
</comment>
<keyword evidence="1" id="KW-0812">Transmembrane</keyword>
<organism evidence="2 3">
    <name type="scientific">Dentiscutata erythropus</name>
    <dbReference type="NCBI Taxonomy" id="1348616"/>
    <lineage>
        <taxon>Eukaryota</taxon>
        <taxon>Fungi</taxon>
        <taxon>Fungi incertae sedis</taxon>
        <taxon>Mucoromycota</taxon>
        <taxon>Glomeromycotina</taxon>
        <taxon>Glomeromycetes</taxon>
        <taxon>Diversisporales</taxon>
        <taxon>Gigasporaceae</taxon>
        <taxon>Dentiscutata</taxon>
    </lineage>
</organism>
<reference evidence="2" key="1">
    <citation type="submission" date="2021-06" db="EMBL/GenBank/DDBJ databases">
        <authorList>
            <person name="Kallberg Y."/>
            <person name="Tangrot J."/>
            <person name="Rosling A."/>
        </authorList>
    </citation>
    <scope>NUCLEOTIDE SEQUENCE</scope>
    <source>
        <strain evidence="2">MA453B</strain>
    </source>
</reference>
<gene>
    <name evidence="2" type="ORF">DERYTH_LOCUS28697</name>
</gene>